<proteinExistence type="predicted"/>
<evidence type="ECO:0000256" key="2">
    <source>
        <dbReference type="ARBA" id="ARBA00023015"/>
    </source>
</evidence>
<dbReference type="PROSITE" id="PS50043">
    <property type="entry name" value="HTH_LUXR_2"/>
    <property type="match status" value="1"/>
</dbReference>
<evidence type="ECO:0000256" key="4">
    <source>
        <dbReference type="ARBA" id="ARBA00023163"/>
    </source>
</evidence>
<dbReference type="InterPro" id="IPR039420">
    <property type="entry name" value="WalR-like"/>
</dbReference>
<reference evidence="8 9" key="1">
    <citation type="submission" date="2019-06" db="EMBL/GenBank/DDBJ databases">
        <title>Sequencing the genomes of 1000 actinobacteria strains.</title>
        <authorList>
            <person name="Klenk H.-P."/>
        </authorList>
    </citation>
    <scope>NUCLEOTIDE SEQUENCE [LARGE SCALE GENOMIC DNA]</scope>
    <source>
        <strain evidence="8 9">DSM 25218</strain>
    </source>
</reference>
<dbReference type="PROSITE" id="PS50110">
    <property type="entry name" value="RESPONSE_REGULATORY"/>
    <property type="match status" value="1"/>
</dbReference>
<dbReference type="InterPro" id="IPR001789">
    <property type="entry name" value="Sig_transdc_resp-reg_receiver"/>
</dbReference>
<dbReference type="GO" id="GO:0006355">
    <property type="term" value="P:regulation of DNA-templated transcription"/>
    <property type="evidence" value="ECO:0007669"/>
    <property type="project" value="InterPro"/>
</dbReference>
<dbReference type="Pfam" id="PF00072">
    <property type="entry name" value="Response_reg"/>
    <property type="match status" value="1"/>
</dbReference>
<dbReference type="PROSITE" id="PS00622">
    <property type="entry name" value="HTH_LUXR_1"/>
    <property type="match status" value="1"/>
</dbReference>
<evidence type="ECO:0000256" key="3">
    <source>
        <dbReference type="ARBA" id="ARBA00023125"/>
    </source>
</evidence>
<protein>
    <submittedName>
        <fullName evidence="8">LuxR family two component transcriptional regulator</fullName>
    </submittedName>
</protein>
<evidence type="ECO:0000256" key="5">
    <source>
        <dbReference type="PROSITE-ProRule" id="PRU00169"/>
    </source>
</evidence>
<dbReference type="PANTHER" id="PTHR43214:SF24">
    <property type="entry name" value="TRANSCRIPTIONAL REGULATORY PROTEIN NARL-RELATED"/>
    <property type="match status" value="1"/>
</dbReference>
<dbReference type="InterPro" id="IPR011006">
    <property type="entry name" value="CheY-like_superfamily"/>
</dbReference>
<accession>A0A543A7I1</accession>
<keyword evidence="1 5" id="KW-0597">Phosphoprotein</keyword>
<dbReference type="AlphaFoldDB" id="A0A543A7I1"/>
<dbReference type="CDD" id="cd06170">
    <property type="entry name" value="LuxR_C_like"/>
    <property type="match status" value="1"/>
</dbReference>
<evidence type="ECO:0000313" key="9">
    <source>
        <dbReference type="Proteomes" id="UP000320209"/>
    </source>
</evidence>
<feature type="modified residue" description="4-aspartylphosphate" evidence="5">
    <location>
        <position position="55"/>
    </location>
</feature>
<dbReference type="EMBL" id="VFOV01000001">
    <property type="protein sequence ID" value="TQL68547.1"/>
    <property type="molecule type" value="Genomic_DNA"/>
</dbReference>
<dbReference type="InterPro" id="IPR058245">
    <property type="entry name" value="NreC/VraR/RcsB-like_REC"/>
</dbReference>
<name>A0A543A7I1_9ACTN</name>
<feature type="domain" description="HTH luxR-type" evidence="6">
    <location>
        <begin position="155"/>
        <end position="220"/>
    </location>
</feature>
<organism evidence="8 9">
    <name type="scientific">Nocardioides albertanoniae</name>
    <dbReference type="NCBI Taxonomy" id="1175486"/>
    <lineage>
        <taxon>Bacteria</taxon>
        <taxon>Bacillati</taxon>
        <taxon>Actinomycetota</taxon>
        <taxon>Actinomycetes</taxon>
        <taxon>Propionibacteriales</taxon>
        <taxon>Nocardioidaceae</taxon>
        <taxon>Nocardioides</taxon>
    </lineage>
</organism>
<dbReference type="GO" id="GO:0000160">
    <property type="term" value="P:phosphorelay signal transduction system"/>
    <property type="evidence" value="ECO:0007669"/>
    <property type="project" value="InterPro"/>
</dbReference>
<dbReference type="InterPro" id="IPR000792">
    <property type="entry name" value="Tscrpt_reg_LuxR_C"/>
</dbReference>
<dbReference type="CDD" id="cd17535">
    <property type="entry name" value="REC_NarL-like"/>
    <property type="match status" value="1"/>
</dbReference>
<keyword evidence="9" id="KW-1185">Reference proteome</keyword>
<keyword evidence="2" id="KW-0805">Transcription regulation</keyword>
<sequence>MTIRVFIVDDQELVRAGCEMVIAAQPDMEVVGSAGDGAAALERLAVTRADVVLMDIRMPLVDGVEATRRLRARGALPRVLVLTTFDLDEYVIAALAAGASGFLVKDAPAGELLGAVRAVAGGDAALSPSSTRRLIEHVANDLLPPAGDGLPLGPGQGPVDRLTPRERDVFWALVRGRSNGEIAAELHLAQGTVKLHVGRILTKLDLADRVQVVIFAYENRLVRAGRPIAGETDQPT</sequence>
<dbReference type="InterPro" id="IPR016032">
    <property type="entry name" value="Sig_transdc_resp-reg_C-effctor"/>
</dbReference>
<dbReference type="RefSeq" id="WP_141780527.1">
    <property type="nucleotide sequence ID" value="NZ_VFOV01000001.1"/>
</dbReference>
<keyword evidence="4" id="KW-0804">Transcription</keyword>
<feature type="domain" description="Response regulatory" evidence="7">
    <location>
        <begin position="4"/>
        <end position="120"/>
    </location>
</feature>
<dbReference type="PANTHER" id="PTHR43214">
    <property type="entry name" value="TWO-COMPONENT RESPONSE REGULATOR"/>
    <property type="match status" value="1"/>
</dbReference>
<comment type="caution">
    <text evidence="8">The sequence shown here is derived from an EMBL/GenBank/DDBJ whole genome shotgun (WGS) entry which is preliminary data.</text>
</comment>
<dbReference type="SMART" id="SM00421">
    <property type="entry name" value="HTH_LUXR"/>
    <property type="match status" value="1"/>
</dbReference>
<gene>
    <name evidence="8" type="ORF">FB381_2438</name>
</gene>
<keyword evidence="3" id="KW-0238">DNA-binding</keyword>
<evidence type="ECO:0000313" key="8">
    <source>
        <dbReference type="EMBL" id="TQL68547.1"/>
    </source>
</evidence>
<dbReference type="Pfam" id="PF00196">
    <property type="entry name" value="GerE"/>
    <property type="match status" value="1"/>
</dbReference>
<dbReference type="OrthoDB" id="9808843at2"/>
<evidence type="ECO:0000259" key="7">
    <source>
        <dbReference type="PROSITE" id="PS50110"/>
    </source>
</evidence>
<dbReference type="Gene3D" id="3.40.50.2300">
    <property type="match status" value="1"/>
</dbReference>
<dbReference type="SUPFAM" id="SSF52172">
    <property type="entry name" value="CheY-like"/>
    <property type="match status" value="1"/>
</dbReference>
<dbReference type="GO" id="GO:0003677">
    <property type="term" value="F:DNA binding"/>
    <property type="evidence" value="ECO:0007669"/>
    <property type="project" value="UniProtKB-KW"/>
</dbReference>
<dbReference type="PRINTS" id="PR00038">
    <property type="entry name" value="HTHLUXR"/>
</dbReference>
<dbReference type="SMART" id="SM00448">
    <property type="entry name" value="REC"/>
    <property type="match status" value="1"/>
</dbReference>
<evidence type="ECO:0000256" key="1">
    <source>
        <dbReference type="ARBA" id="ARBA00022553"/>
    </source>
</evidence>
<evidence type="ECO:0000259" key="6">
    <source>
        <dbReference type="PROSITE" id="PS50043"/>
    </source>
</evidence>
<dbReference type="SUPFAM" id="SSF46894">
    <property type="entry name" value="C-terminal effector domain of the bipartite response regulators"/>
    <property type="match status" value="1"/>
</dbReference>
<dbReference type="Proteomes" id="UP000320209">
    <property type="component" value="Unassembled WGS sequence"/>
</dbReference>